<dbReference type="STRING" id="1715691.TA5113_01914"/>
<dbReference type="InterPro" id="IPR048051">
    <property type="entry name" value="BapA-like_prefix-like"/>
</dbReference>
<dbReference type="NCBIfam" id="NF033510">
    <property type="entry name" value="Ca_tandemer"/>
    <property type="match status" value="7"/>
</dbReference>
<feature type="domain" description="Bacterial Ig-like" evidence="2">
    <location>
        <begin position="564"/>
        <end position="652"/>
    </location>
</feature>
<accession>A0A0P1IQX5</accession>
<dbReference type="Pfam" id="PF22783">
    <property type="entry name" value="BapA_N"/>
    <property type="match status" value="1"/>
</dbReference>
<dbReference type="AlphaFoldDB" id="A0A0P1IQX5"/>
<name>A0A0P1IQX5_9RHOB</name>
<dbReference type="RefSeq" id="WP_058314819.1">
    <property type="nucleotide sequence ID" value="NZ_CYTO01000019.1"/>
</dbReference>
<keyword evidence="5" id="KW-1185">Reference proteome</keyword>
<dbReference type="EMBL" id="CYUE01000018">
    <property type="protein sequence ID" value="CUK25859.1"/>
    <property type="molecule type" value="Genomic_DNA"/>
</dbReference>
<feature type="domain" description="Biofilm-associated protein BapA-like prefix-like" evidence="3">
    <location>
        <begin position="36"/>
        <end position="83"/>
    </location>
</feature>
<sequence>MSVLSYAVRGADGVVARGETSSLSNNVIFAGNVKHISLNLSPSEVVGYIQNGNDLLIELASGEVINLQGYFNGGAEDKELYLSKEGEFHQVDLGTPIGNQFPATYEVADISGKWSQYDELTFLDLERVEPVVAPLVAPALGGLGAAGAAAIGGIAVVGGGGGGGGGGNGDGPIVPTVDNPDVDRIIGGTGPDGTEVSGTGEAGSTVTVTVGDETIETTVGDDGTWSVAFDPTTLPADGVYASTVKVVAPDGTEYDLAGPDVDIDTTAPDAVVTEGTLSVGEVVNAEEHADGHVITGTGEAGATIDVTINGTTHTTTVGGDGSWSVSFATGEIATGEYETEVTVTSTDERGNSVTTTDTLSVDTVAPEIAMGTVEGDNTISASELTDGVTLTGTGEAGASLTIQIQGESYTTTVGDNGTWSLDLSATSIQTGTYDETVTLTATDAAGNSHSESYTLHVDTEGSVTLGAPIEDDNVANAAEVADGITLTGTAEAGSSVVVNFQGINRTVTADSDGNWSASFAAGEIQSGTYDSQITVTATDPVGNTSTTTGTVHVDTEIDASIDDGQVGGDDTANAAEVAAGFTLTGTADAGASVQVTLHGVTKTVTASADGSWSATYTSSEIPSGEYDAVVSVTATDTAGNSTTVSDTIRVDTDVSVGVDDDQAGGDNIANAAEVAGGLAFTGIADAGEQVQVSFQGVTKTVTADGSGNWTANFASSEIPQGEYTGTLTATVTDAAGNTATSSQEVQVDTATQATVSVQPAVGDATINAAEMQSGVTLDGTGEPGSTISVEIGGVVRSTTVTESGTWSVTYENGSLPEGTYTTTANVTATDLAGNTATASSQFSVDTEVNNPLISSVTFSDDDVTAVSVESSDQDISIHGLNSNGTSSAFNATEVNLTPDESLFALNPAASEGTNLVIAGEDAAGNQSDTLLILDDNATNAGTLDHASLGNFQIEGIELDYAADVNLTLTESQIRDLSDTSDTLTVHGGSDDTLTVNGAQATGDTVNIEGEDYDVYTVGDDGVTLIVDQDINMVI</sequence>
<reference evidence="5" key="1">
    <citation type="submission" date="2015-09" db="EMBL/GenBank/DDBJ databases">
        <authorList>
            <person name="Rodrigo-Torres Lidia"/>
            <person name="Arahal R.David."/>
        </authorList>
    </citation>
    <scope>NUCLEOTIDE SEQUENCE [LARGE SCALE GENOMIC DNA]</scope>
    <source>
        <strain evidence="5">CECT 5114</strain>
    </source>
</reference>
<evidence type="ECO:0000313" key="4">
    <source>
        <dbReference type="EMBL" id="CUK25859.1"/>
    </source>
</evidence>
<evidence type="ECO:0000313" key="5">
    <source>
        <dbReference type="Proteomes" id="UP000051184"/>
    </source>
</evidence>
<dbReference type="Pfam" id="PF17936">
    <property type="entry name" value="Big_6"/>
    <property type="match status" value="3"/>
</dbReference>
<dbReference type="InterPro" id="IPR041498">
    <property type="entry name" value="Big_6"/>
</dbReference>
<dbReference type="OrthoDB" id="7858035at2"/>
<feature type="domain" description="Bacterial Ig-like" evidence="2">
    <location>
        <begin position="776"/>
        <end position="846"/>
    </location>
</feature>
<dbReference type="InterPro" id="IPR013783">
    <property type="entry name" value="Ig-like_fold"/>
</dbReference>
<gene>
    <name evidence="4" type="ORF">TA5114_01663</name>
</gene>
<feature type="domain" description="Bacterial Ig-like" evidence="2">
    <location>
        <begin position="663"/>
        <end position="749"/>
    </location>
</feature>
<dbReference type="Pfam" id="PF19077">
    <property type="entry name" value="Big_13"/>
    <property type="match status" value="4"/>
</dbReference>
<dbReference type="Gene3D" id="2.60.40.10">
    <property type="entry name" value="Immunoglobulins"/>
    <property type="match status" value="7"/>
</dbReference>
<evidence type="ECO:0000259" key="2">
    <source>
        <dbReference type="Pfam" id="PF19077"/>
    </source>
</evidence>
<evidence type="ECO:0000259" key="3">
    <source>
        <dbReference type="Pfam" id="PF22783"/>
    </source>
</evidence>
<proteinExistence type="predicted"/>
<protein>
    <submittedName>
        <fullName evidence="4">Uncharacterized protein</fullName>
    </submittedName>
</protein>
<organism evidence="4 5">
    <name type="scientific">Cognatishimia activa</name>
    <dbReference type="NCBI Taxonomy" id="1715691"/>
    <lineage>
        <taxon>Bacteria</taxon>
        <taxon>Pseudomonadati</taxon>
        <taxon>Pseudomonadota</taxon>
        <taxon>Alphaproteobacteria</taxon>
        <taxon>Rhodobacterales</taxon>
        <taxon>Paracoccaceae</taxon>
        <taxon>Cognatishimia</taxon>
    </lineage>
</organism>
<dbReference type="Proteomes" id="UP000051184">
    <property type="component" value="Unassembled WGS sequence"/>
</dbReference>
<dbReference type="InterPro" id="IPR044016">
    <property type="entry name" value="Big_13"/>
</dbReference>
<feature type="domain" description="Bacterial Ig" evidence="1">
    <location>
        <begin position="386"/>
        <end position="455"/>
    </location>
</feature>
<evidence type="ECO:0000259" key="1">
    <source>
        <dbReference type="Pfam" id="PF17936"/>
    </source>
</evidence>
<feature type="domain" description="Bacterial Ig" evidence="1">
    <location>
        <begin position="288"/>
        <end position="360"/>
    </location>
</feature>
<feature type="domain" description="Bacterial Ig-like" evidence="2">
    <location>
        <begin position="483"/>
        <end position="555"/>
    </location>
</feature>
<feature type="domain" description="Bacterial Ig" evidence="1">
    <location>
        <begin position="191"/>
        <end position="234"/>
    </location>
</feature>